<evidence type="ECO:0000313" key="2">
    <source>
        <dbReference type="Proteomes" id="UP000034166"/>
    </source>
</evidence>
<evidence type="ECO:0000313" key="1">
    <source>
        <dbReference type="EMBL" id="KKK39211.1"/>
    </source>
</evidence>
<reference evidence="1 2" key="1">
    <citation type="submission" date="2015-04" db="EMBL/GenBank/DDBJ databases">
        <title>Taxonomic description and genome sequence of Bacillus campisalis sp. nov., a novel member of the genus Bacillus isolated from solar saltern.</title>
        <authorList>
            <person name="Mathan Kumar R."/>
            <person name="Kaur G."/>
            <person name="Kumar A."/>
            <person name="Singh N.K."/>
            <person name="Kaur N."/>
            <person name="Kumar N."/>
            <person name="Mayilraj S."/>
        </authorList>
    </citation>
    <scope>NUCLEOTIDE SEQUENCE [LARGE SCALE GENOMIC DNA]</scope>
    <source>
        <strain evidence="1 2">SA2-6</strain>
    </source>
</reference>
<name>A0A0M2SZU2_9BACI</name>
<dbReference type="EMBL" id="LAYY01000004">
    <property type="protein sequence ID" value="KKK39211.1"/>
    <property type="molecule type" value="Genomic_DNA"/>
</dbReference>
<dbReference type="PATRIC" id="fig|1408103.3.peg.1229"/>
<comment type="caution">
    <text evidence="1">The sequence shown here is derived from an EMBL/GenBank/DDBJ whole genome shotgun (WGS) entry which is preliminary data.</text>
</comment>
<dbReference type="Pfam" id="PF14072">
    <property type="entry name" value="DndB"/>
    <property type="match status" value="1"/>
</dbReference>
<dbReference type="NCBIfam" id="TIGR03187">
    <property type="entry name" value="DGQHR"/>
    <property type="match status" value="1"/>
</dbReference>
<keyword evidence="2" id="KW-1185">Reference proteome</keyword>
<organism evidence="1 2">
    <name type="scientific">Mesobacillus campisalis</name>
    <dbReference type="NCBI Taxonomy" id="1408103"/>
    <lineage>
        <taxon>Bacteria</taxon>
        <taxon>Bacillati</taxon>
        <taxon>Bacillota</taxon>
        <taxon>Bacilli</taxon>
        <taxon>Bacillales</taxon>
        <taxon>Bacillaceae</taxon>
        <taxon>Mesobacillus</taxon>
    </lineage>
</organism>
<accession>A0A0M2SZU2</accession>
<dbReference type="AlphaFoldDB" id="A0A0M2SZU2"/>
<gene>
    <name evidence="1" type="ORF">WQ57_05465</name>
</gene>
<sequence>MNNEMDYELELEKDVLLTKGFIKVKQGNFDMCLISLRAEELIKYSAVHYYKNIKGNEGYQRQLVTNHYRRIAKYIESEDAPILPPAILAATEPEFMSINSNEITIRKVIRIVDGQHRIQGLRYLKENNPGEYKKIENYEFPVILMIINKGQKIHEVNTFVNINSKGKKVSTDLAILLRDRIREEEFNEKIKYLSDKEFEEAIATKIAKKLTQSKESIWYDLIKMAGGEDDKGKPISINAFNQSLNELIKFYIQASAAERTKGFIDTIVSELTPLLSSAWDIAVLKWSECFFVNKPNKHNKLFNIQKGIGVYPIHQLLGECLLLSDSDTDRALLEFKKIIKKSKVEYTEWKIGGILSSYNSKAGFKIIASYIKNEIDLYNQNIGE</sequence>
<dbReference type="Proteomes" id="UP000034166">
    <property type="component" value="Unassembled WGS sequence"/>
</dbReference>
<dbReference type="RefSeq" id="WP_046522702.1">
    <property type="nucleotide sequence ID" value="NZ_LAYY01000004.1"/>
</dbReference>
<dbReference type="InterPro" id="IPR017601">
    <property type="entry name" value="DGQHR-contain_dom"/>
</dbReference>
<dbReference type="InterPro" id="IPR017642">
    <property type="entry name" value="DNA_S_mod_DndB"/>
</dbReference>
<evidence type="ECO:0008006" key="3">
    <source>
        <dbReference type="Google" id="ProtNLM"/>
    </source>
</evidence>
<dbReference type="OrthoDB" id="9789139at2"/>
<protein>
    <recommendedName>
        <fullName evidence="3">DGQHR domain-containing protein</fullName>
    </recommendedName>
</protein>
<proteinExistence type="predicted"/>